<comment type="caution">
    <text evidence="15">The sequence shown here is derived from an EMBL/GenBank/DDBJ whole genome shotgun (WGS) entry which is preliminary data.</text>
</comment>
<evidence type="ECO:0000259" key="13">
    <source>
        <dbReference type="Pfam" id="PF00593"/>
    </source>
</evidence>
<proteinExistence type="inferred from homology"/>
<evidence type="ECO:0000256" key="11">
    <source>
        <dbReference type="RuleBase" id="RU003357"/>
    </source>
</evidence>
<dbReference type="AlphaFoldDB" id="A0A0E9MP91"/>
<dbReference type="STRING" id="1219043.SCH01S_29_00470"/>
<evidence type="ECO:0000256" key="3">
    <source>
        <dbReference type="ARBA" id="ARBA00022452"/>
    </source>
</evidence>
<evidence type="ECO:0000256" key="7">
    <source>
        <dbReference type="ARBA" id="ARBA00023136"/>
    </source>
</evidence>
<feature type="signal peptide" evidence="12">
    <location>
        <begin position="1"/>
        <end position="26"/>
    </location>
</feature>
<evidence type="ECO:0000256" key="10">
    <source>
        <dbReference type="PROSITE-ProRule" id="PRU10143"/>
    </source>
</evidence>
<dbReference type="InterPro" id="IPR012910">
    <property type="entry name" value="Plug_dom"/>
</dbReference>
<keyword evidence="16" id="KW-1185">Reference proteome</keyword>
<dbReference type="Proteomes" id="UP000033202">
    <property type="component" value="Unassembled WGS sequence"/>
</dbReference>
<protein>
    <submittedName>
        <fullName evidence="15">Putative TonB-dependent receptor</fullName>
    </submittedName>
</protein>
<comment type="subcellular location">
    <subcellularLocation>
        <location evidence="1 9">Cell outer membrane</location>
        <topology evidence="1 9">Multi-pass membrane protein</topology>
    </subcellularLocation>
</comment>
<evidence type="ECO:0000256" key="2">
    <source>
        <dbReference type="ARBA" id="ARBA00022448"/>
    </source>
</evidence>
<evidence type="ECO:0000313" key="16">
    <source>
        <dbReference type="Proteomes" id="UP000033202"/>
    </source>
</evidence>
<keyword evidence="7 9" id="KW-0472">Membrane</keyword>
<dbReference type="SUPFAM" id="SSF56935">
    <property type="entry name" value="Porins"/>
    <property type="match status" value="1"/>
</dbReference>
<dbReference type="PANTHER" id="PTHR47234:SF2">
    <property type="entry name" value="TONB-DEPENDENT RECEPTOR"/>
    <property type="match status" value="1"/>
</dbReference>
<dbReference type="Pfam" id="PF00593">
    <property type="entry name" value="TonB_dep_Rec_b-barrel"/>
    <property type="match status" value="1"/>
</dbReference>
<name>A0A0E9MP91_9SPHN</name>
<evidence type="ECO:0000256" key="5">
    <source>
        <dbReference type="ARBA" id="ARBA00022729"/>
    </source>
</evidence>
<feature type="chain" id="PRO_5002429256" evidence="12">
    <location>
        <begin position="27"/>
        <end position="960"/>
    </location>
</feature>
<keyword evidence="2 9" id="KW-0813">Transport</keyword>
<evidence type="ECO:0000256" key="1">
    <source>
        <dbReference type="ARBA" id="ARBA00004571"/>
    </source>
</evidence>
<keyword evidence="4 9" id="KW-0812">Transmembrane</keyword>
<dbReference type="InterPro" id="IPR036942">
    <property type="entry name" value="Beta-barrel_TonB_sf"/>
</dbReference>
<evidence type="ECO:0000313" key="15">
    <source>
        <dbReference type="EMBL" id="GAO39359.1"/>
    </source>
</evidence>
<feature type="short sequence motif" description="TonB box" evidence="10">
    <location>
        <begin position="41"/>
        <end position="47"/>
    </location>
</feature>
<keyword evidence="15" id="KW-0675">Receptor</keyword>
<feature type="domain" description="TonB-dependent receptor plug" evidence="14">
    <location>
        <begin position="55"/>
        <end position="180"/>
    </location>
</feature>
<dbReference type="EMBL" id="BBWU01000029">
    <property type="protein sequence ID" value="GAO39359.1"/>
    <property type="molecule type" value="Genomic_DNA"/>
</dbReference>
<sequence length="960" mass="102391">MNRPATLLGGTALAVLMTFTASPSLAQVPVDTAAEAGPQETIVVTGSRIRRDPLDQSSPVVTLDQSSLAQTGLSSVADILQRLPSASGGLNSKVNNSGNLGNPPDGGGVGAGSAEIDLRYLAAKRTLVLVDGLRFVNGTSASGIPATVDINAIPASMVERIEVLQAGASPLYGSDAIAGVVNIITVAQQEGLRASAQYGAFRQGDGDTFNADVSYGIKGETTNLVFGASYVKQDPVRSGDRAISRFPNPGQTSCTDAIGGCSSAAVNGRFLTSFGNQTISNPPNAHPTLADLRPFTSADRFNFAPFNYLLTPSERYGAWLSFRQELSDSVNFRVKALYNRRNSQNQAAFEPLFIGPDAGNGAGSLFDTLSFDATNPFNPFGVTLESGLNPNGTSNGRTPNYSFVARRLVEAGQRTFNQRVNTMSATATLDGSFDVGNHKWFWDLNASFGINDAHQSFTGNVRADRVAQAIGPIANCTAPCVPLNLFGGLGSITPEMLDFIAFTERDKSNQQLYDYTANLSGDLLDLPAGPLGFAVGYEHRIQIASFTPDPIVAAGLGADIPAQPAAGRYHVDEVYGEVRVPILKDTPFFYSLEFDGAARYSRYSISGSKTTFTATGLWKPIEDLLFRGAYTTGFRAPSLGELFGGRSRFDLPVVDPCTSDASGQFQTNATVRANCIATGVPADGSYAEPPGQLPVITQGNINLKPETSRNITFGAVYAPLWARNSGFASNFSIEANYYDIRVKKAIGVVDPNLTLSNCAVRGDAASCALVVRTKNGFVNQISGTLQNLDSISTRGIDVTALYRTPETGIGTFGLAANASWLLHYVLTASNGFVVIDRRGTERGSPDQAFPKFKGNATIDWSLNDTIAASFTGRYIAGVTEVRDPFSTPIVTNRLNSRFYGDVQLTFTPGFAQHRFAFTIGVNNVFNQDPPPCFSCSLNNFDPTTYDVPGQFGYARISYKM</sequence>
<evidence type="ECO:0000256" key="4">
    <source>
        <dbReference type="ARBA" id="ARBA00022692"/>
    </source>
</evidence>
<keyword evidence="5 12" id="KW-0732">Signal</keyword>
<dbReference type="InterPro" id="IPR039426">
    <property type="entry name" value="TonB-dep_rcpt-like"/>
</dbReference>
<organism evidence="15 16">
    <name type="scientific">Sphingomonas changbaiensis NBRC 104936</name>
    <dbReference type="NCBI Taxonomy" id="1219043"/>
    <lineage>
        <taxon>Bacteria</taxon>
        <taxon>Pseudomonadati</taxon>
        <taxon>Pseudomonadota</taxon>
        <taxon>Alphaproteobacteria</taxon>
        <taxon>Sphingomonadales</taxon>
        <taxon>Sphingomonadaceae</taxon>
        <taxon>Sphingomonas</taxon>
    </lineage>
</organism>
<dbReference type="GO" id="GO:0009279">
    <property type="term" value="C:cell outer membrane"/>
    <property type="evidence" value="ECO:0007669"/>
    <property type="project" value="UniProtKB-SubCell"/>
</dbReference>
<dbReference type="Gene3D" id="2.170.130.10">
    <property type="entry name" value="TonB-dependent receptor, plug domain"/>
    <property type="match status" value="1"/>
</dbReference>
<dbReference type="InterPro" id="IPR000531">
    <property type="entry name" value="Beta-barrel_TonB"/>
</dbReference>
<accession>A0A0E9MP91</accession>
<evidence type="ECO:0000256" key="12">
    <source>
        <dbReference type="SAM" id="SignalP"/>
    </source>
</evidence>
<keyword evidence="8 9" id="KW-0998">Cell outer membrane</keyword>
<gene>
    <name evidence="15" type="ORF">SCH01S_29_00470</name>
</gene>
<reference evidence="15 16" key="1">
    <citation type="submission" date="2015-04" db="EMBL/GenBank/DDBJ databases">
        <title>Whole genome shotgun sequence of Sphingomonas changbaiensis NBRC 104936.</title>
        <authorList>
            <person name="Katano-Makiyama Y."/>
            <person name="Hosoyama A."/>
            <person name="Hashimoto M."/>
            <person name="Noguchi M."/>
            <person name="Tsuchikane K."/>
            <person name="Ohji S."/>
            <person name="Yamazoe A."/>
            <person name="Ichikawa N."/>
            <person name="Kimura A."/>
            <person name="Fujita N."/>
        </authorList>
    </citation>
    <scope>NUCLEOTIDE SEQUENCE [LARGE SCALE GENOMIC DNA]</scope>
    <source>
        <strain evidence="15 16">NBRC 104936</strain>
    </source>
</reference>
<comment type="similarity">
    <text evidence="9 11">Belongs to the TonB-dependent receptor family.</text>
</comment>
<evidence type="ECO:0000256" key="9">
    <source>
        <dbReference type="PROSITE-ProRule" id="PRU01360"/>
    </source>
</evidence>
<dbReference type="PROSITE" id="PS52016">
    <property type="entry name" value="TONB_DEPENDENT_REC_3"/>
    <property type="match status" value="1"/>
</dbReference>
<keyword evidence="3 9" id="KW-1134">Transmembrane beta strand</keyword>
<evidence type="ECO:0000256" key="8">
    <source>
        <dbReference type="ARBA" id="ARBA00023237"/>
    </source>
</evidence>
<dbReference type="InterPro" id="IPR010916">
    <property type="entry name" value="TonB_box_CS"/>
</dbReference>
<dbReference type="Gene3D" id="2.40.170.20">
    <property type="entry name" value="TonB-dependent receptor, beta-barrel domain"/>
    <property type="match status" value="1"/>
</dbReference>
<evidence type="ECO:0000256" key="6">
    <source>
        <dbReference type="ARBA" id="ARBA00023077"/>
    </source>
</evidence>
<dbReference type="PROSITE" id="PS00430">
    <property type="entry name" value="TONB_DEPENDENT_REC_1"/>
    <property type="match status" value="1"/>
</dbReference>
<dbReference type="InterPro" id="IPR037066">
    <property type="entry name" value="Plug_dom_sf"/>
</dbReference>
<feature type="domain" description="TonB-dependent receptor-like beta-barrel" evidence="13">
    <location>
        <begin position="375"/>
        <end position="924"/>
    </location>
</feature>
<dbReference type="Pfam" id="PF07715">
    <property type="entry name" value="Plug"/>
    <property type="match status" value="1"/>
</dbReference>
<dbReference type="PANTHER" id="PTHR47234">
    <property type="match status" value="1"/>
</dbReference>
<keyword evidence="6 10" id="KW-0798">TonB box</keyword>
<evidence type="ECO:0000259" key="14">
    <source>
        <dbReference type="Pfam" id="PF07715"/>
    </source>
</evidence>